<evidence type="ECO:0000313" key="7">
    <source>
        <dbReference type="EMBL" id="GMS88893.1"/>
    </source>
</evidence>
<dbReference type="AlphaFoldDB" id="A0AAV5T0Q1"/>
<feature type="non-terminal residue" evidence="7">
    <location>
        <position position="196"/>
    </location>
</feature>
<dbReference type="EMBL" id="BTSX01000003">
    <property type="protein sequence ID" value="GMS88893.1"/>
    <property type="molecule type" value="Genomic_DNA"/>
</dbReference>
<evidence type="ECO:0000256" key="5">
    <source>
        <dbReference type="SAM" id="MobiDB-lite"/>
    </source>
</evidence>
<feature type="domain" description="RING-type" evidence="6">
    <location>
        <begin position="138"/>
        <end position="181"/>
    </location>
</feature>
<dbReference type="InterPro" id="IPR013083">
    <property type="entry name" value="Znf_RING/FYVE/PHD"/>
</dbReference>
<evidence type="ECO:0000313" key="8">
    <source>
        <dbReference type="Proteomes" id="UP001432027"/>
    </source>
</evidence>
<dbReference type="GO" id="GO:0008270">
    <property type="term" value="F:zinc ion binding"/>
    <property type="evidence" value="ECO:0007669"/>
    <property type="project" value="UniProtKB-KW"/>
</dbReference>
<dbReference type="PANTHER" id="PTHR16450">
    <property type="entry name" value="RING FINGER PROTEIN 186"/>
    <property type="match status" value="1"/>
</dbReference>
<name>A0AAV5T0Q1_9BILA</name>
<evidence type="ECO:0000259" key="6">
    <source>
        <dbReference type="PROSITE" id="PS50089"/>
    </source>
</evidence>
<comment type="caution">
    <text evidence="7">The sequence shown here is derived from an EMBL/GenBank/DDBJ whole genome shotgun (WGS) entry which is preliminary data.</text>
</comment>
<gene>
    <name evidence="7" type="ORF">PENTCL1PPCAC_11068</name>
</gene>
<keyword evidence="1" id="KW-0479">Metal-binding</keyword>
<organism evidence="7 8">
    <name type="scientific">Pristionchus entomophagus</name>
    <dbReference type="NCBI Taxonomy" id="358040"/>
    <lineage>
        <taxon>Eukaryota</taxon>
        <taxon>Metazoa</taxon>
        <taxon>Ecdysozoa</taxon>
        <taxon>Nematoda</taxon>
        <taxon>Chromadorea</taxon>
        <taxon>Rhabditida</taxon>
        <taxon>Rhabditina</taxon>
        <taxon>Diplogasteromorpha</taxon>
        <taxon>Diplogasteroidea</taxon>
        <taxon>Neodiplogasteridae</taxon>
        <taxon>Pristionchus</taxon>
    </lineage>
</organism>
<reference evidence="7" key="1">
    <citation type="submission" date="2023-10" db="EMBL/GenBank/DDBJ databases">
        <title>Genome assembly of Pristionchus species.</title>
        <authorList>
            <person name="Yoshida K."/>
            <person name="Sommer R.J."/>
        </authorList>
    </citation>
    <scope>NUCLEOTIDE SEQUENCE</scope>
    <source>
        <strain evidence="7">RS0144</strain>
    </source>
</reference>
<evidence type="ECO:0000256" key="2">
    <source>
        <dbReference type="ARBA" id="ARBA00022771"/>
    </source>
</evidence>
<accession>A0AAV5T0Q1</accession>
<evidence type="ECO:0000256" key="3">
    <source>
        <dbReference type="ARBA" id="ARBA00022833"/>
    </source>
</evidence>
<dbReference type="InterPro" id="IPR017907">
    <property type="entry name" value="Znf_RING_CS"/>
</dbReference>
<dbReference type="PROSITE" id="PS50089">
    <property type="entry name" value="ZF_RING_2"/>
    <property type="match status" value="1"/>
</dbReference>
<feature type="region of interest" description="Disordered" evidence="5">
    <location>
        <begin position="28"/>
        <end position="48"/>
    </location>
</feature>
<evidence type="ECO:0000256" key="1">
    <source>
        <dbReference type="ARBA" id="ARBA00022723"/>
    </source>
</evidence>
<dbReference type="SMART" id="SM00184">
    <property type="entry name" value="RING"/>
    <property type="match status" value="1"/>
</dbReference>
<keyword evidence="2 4" id="KW-0863">Zinc-finger</keyword>
<feature type="non-terminal residue" evidence="7">
    <location>
        <position position="1"/>
    </location>
</feature>
<sequence length="196" mass="23011">DELADAQRRVHGRIEDLRRLRELVRQEWQEEDAAHDGRQEEPNDEHERDRMALEAVADLRQAMRDLAQIYRARAQLRVDQQRVRNEEMRDLMAEVMGDGGELRREGERRLMDEMIREAQNLREQDESNPSTTRYSRLCFVCATENPRQRAVYIKCGHVVCYPCAVDNKRSEATGGKCMFCRSMSGFVKLFEEECGE</sequence>
<proteinExistence type="predicted"/>
<dbReference type="Gene3D" id="3.30.40.10">
    <property type="entry name" value="Zinc/RING finger domain, C3HC4 (zinc finger)"/>
    <property type="match status" value="1"/>
</dbReference>
<dbReference type="InterPro" id="IPR001841">
    <property type="entry name" value="Znf_RING"/>
</dbReference>
<dbReference type="SUPFAM" id="SSF57850">
    <property type="entry name" value="RING/U-box"/>
    <property type="match status" value="1"/>
</dbReference>
<protein>
    <recommendedName>
        <fullName evidence="6">RING-type domain-containing protein</fullName>
    </recommendedName>
</protein>
<dbReference type="PANTHER" id="PTHR16450:SF1">
    <property type="entry name" value="PROTEIN CBG12045"/>
    <property type="match status" value="1"/>
</dbReference>
<keyword evidence="3" id="KW-0862">Zinc</keyword>
<keyword evidence="8" id="KW-1185">Reference proteome</keyword>
<evidence type="ECO:0000256" key="4">
    <source>
        <dbReference type="PROSITE-ProRule" id="PRU00175"/>
    </source>
</evidence>
<dbReference type="Pfam" id="PF13920">
    <property type="entry name" value="zf-C3HC4_3"/>
    <property type="match status" value="1"/>
</dbReference>
<dbReference type="Proteomes" id="UP001432027">
    <property type="component" value="Unassembled WGS sequence"/>
</dbReference>
<dbReference type="PROSITE" id="PS00518">
    <property type="entry name" value="ZF_RING_1"/>
    <property type="match status" value="1"/>
</dbReference>